<feature type="compositionally biased region" description="Basic and acidic residues" evidence="2">
    <location>
        <begin position="209"/>
        <end position="239"/>
    </location>
</feature>
<dbReference type="EMBL" id="MU860802">
    <property type="protein sequence ID" value="KAK4232876.1"/>
    <property type="molecule type" value="Genomic_DNA"/>
</dbReference>
<keyword evidence="5" id="KW-1185">Reference proteome</keyword>
<evidence type="ECO:0000256" key="1">
    <source>
        <dbReference type="ARBA" id="ARBA00011353"/>
    </source>
</evidence>
<dbReference type="GO" id="GO:0006338">
    <property type="term" value="P:chromatin remodeling"/>
    <property type="evidence" value="ECO:0007669"/>
    <property type="project" value="UniProtKB-ARBA"/>
</dbReference>
<reference evidence="4" key="2">
    <citation type="submission" date="2023-05" db="EMBL/GenBank/DDBJ databases">
        <authorList>
            <consortium name="Lawrence Berkeley National Laboratory"/>
            <person name="Steindorff A."/>
            <person name="Hensen N."/>
            <person name="Bonometti L."/>
            <person name="Westerberg I."/>
            <person name="Brannstrom I.O."/>
            <person name="Guillou S."/>
            <person name="Cros-Aarteil S."/>
            <person name="Calhoun S."/>
            <person name="Haridas S."/>
            <person name="Kuo A."/>
            <person name="Mondo S."/>
            <person name="Pangilinan J."/>
            <person name="Riley R."/>
            <person name="Labutti K."/>
            <person name="Andreopoulos B."/>
            <person name="Lipzen A."/>
            <person name="Chen C."/>
            <person name="Yanf M."/>
            <person name="Daum C."/>
            <person name="Ng V."/>
            <person name="Clum A."/>
            <person name="Ohm R."/>
            <person name="Martin F."/>
            <person name="Silar P."/>
            <person name="Natvig D."/>
            <person name="Lalanne C."/>
            <person name="Gautier V."/>
            <person name="Ament-Velasquez S.L."/>
            <person name="Kruys A."/>
            <person name="Hutchinson M.I."/>
            <person name="Powell A.J."/>
            <person name="Barry K."/>
            <person name="Miller A.N."/>
            <person name="Grigoriev I.V."/>
            <person name="Debuchy R."/>
            <person name="Gladieux P."/>
            <person name="Thoren M.H."/>
            <person name="Johannesson H."/>
        </authorList>
    </citation>
    <scope>NUCLEOTIDE SEQUENCE</scope>
    <source>
        <strain evidence="4">CBS 532.94</strain>
    </source>
</reference>
<dbReference type="SUPFAM" id="SSF54160">
    <property type="entry name" value="Chromo domain-like"/>
    <property type="match status" value="1"/>
</dbReference>
<evidence type="ECO:0000313" key="4">
    <source>
        <dbReference type="EMBL" id="KAK4232876.1"/>
    </source>
</evidence>
<dbReference type="InterPro" id="IPR016197">
    <property type="entry name" value="Chromo-like_dom_sf"/>
</dbReference>
<sequence length="312" mass="35412">MPPQTHENVAGTPKLLDDESNNDAELAYAEPAMQPTASQDLVDLERDIARRRHCDDDDDEDYRSNECSEADQDKDDDVVRRPRRKRRRVSAATGRMVPQQRTHPDRSDSPSRQARKSPRRPRRWGKRGAPYPASSQQSILESESETDSAPMAKFEEWSLASPLTRYNRRFAAHFYVAVHLGPMCKARNGASGDGESKLRFLSQEAPPSETEHTDHEGRERPSRLEADFKEGEIHARGRCENPSAEEGARTVLDCDRQAFPGAYRRSHMRGVIDDAGEEEEWEVEEICGDKKLDDGGVELLVKWKGGEETWEP</sequence>
<evidence type="ECO:0000256" key="2">
    <source>
        <dbReference type="SAM" id="MobiDB-lite"/>
    </source>
</evidence>
<feature type="compositionally biased region" description="Basic residues" evidence="2">
    <location>
        <begin position="113"/>
        <end position="126"/>
    </location>
</feature>
<feature type="region of interest" description="Disordered" evidence="2">
    <location>
        <begin position="1"/>
        <end position="21"/>
    </location>
</feature>
<comment type="caution">
    <text evidence="4">The sequence shown here is derived from an EMBL/GenBank/DDBJ whole genome shotgun (WGS) entry which is preliminary data.</text>
</comment>
<comment type="subunit">
    <text evidence="1">Component of the NuA4 histone acetyltransferase complex.</text>
</comment>
<feature type="compositionally biased region" description="Low complexity" evidence="2">
    <location>
        <begin position="127"/>
        <end position="141"/>
    </location>
</feature>
<feature type="region of interest" description="Disordered" evidence="2">
    <location>
        <begin position="52"/>
        <end position="152"/>
    </location>
</feature>
<organism evidence="4 5">
    <name type="scientific">Achaetomium macrosporum</name>
    <dbReference type="NCBI Taxonomy" id="79813"/>
    <lineage>
        <taxon>Eukaryota</taxon>
        <taxon>Fungi</taxon>
        <taxon>Dikarya</taxon>
        <taxon>Ascomycota</taxon>
        <taxon>Pezizomycotina</taxon>
        <taxon>Sordariomycetes</taxon>
        <taxon>Sordariomycetidae</taxon>
        <taxon>Sordariales</taxon>
        <taxon>Chaetomiaceae</taxon>
        <taxon>Achaetomium</taxon>
    </lineage>
</organism>
<accession>A0AAN7H2Z5</accession>
<protein>
    <recommendedName>
        <fullName evidence="3">Chromo domain-containing protein</fullName>
    </recommendedName>
</protein>
<dbReference type="PROSITE" id="PS50013">
    <property type="entry name" value="CHROMO_2"/>
    <property type="match status" value="1"/>
</dbReference>
<gene>
    <name evidence="4" type="ORF">C8A03DRAFT_39470</name>
</gene>
<name>A0AAN7H2Z5_9PEZI</name>
<dbReference type="InterPro" id="IPR000953">
    <property type="entry name" value="Chromo/chromo_shadow_dom"/>
</dbReference>
<dbReference type="AlphaFoldDB" id="A0AAN7H2Z5"/>
<evidence type="ECO:0000313" key="5">
    <source>
        <dbReference type="Proteomes" id="UP001303760"/>
    </source>
</evidence>
<evidence type="ECO:0000259" key="3">
    <source>
        <dbReference type="PROSITE" id="PS50013"/>
    </source>
</evidence>
<feature type="region of interest" description="Disordered" evidence="2">
    <location>
        <begin position="202"/>
        <end position="247"/>
    </location>
</feature>
<reference evidence="4" key="1">
    <citation type="journal article" date="2023" name="Mol. Phylogenet. Evol.">
        <title>Genome-scale phylogeny and comparative genomics of the fungal order Sordariales.</title>
        <authorList>
            <person name="Hensen N."/>
            <person name="Bonometti L."/>
            <person name="Westerberg I."/>
            <person name="Brannstrom I.O."/>
            <person name="Guillou S."/>
            <person name="Cros-Aarteil S."/>
            <person name="Calhoun S."/>
            <person name="Haridas S."/>
            <person name="Kuo A."/>
            <person name="Mondo S."/>
            <person name="Pangilinan J."/>
            <person name="Riley R."/>
            <person name="LaButti K."/>
            <person name="Andreopoulos B."/>
            <person name="Lipzen A."/>
            <person name="Chen C."/>
            <person name="Yan M."/>
            <person name="Daum C."/>
            <person name="Ng V."/>
            <person name="Clum A."/>
            <person name="Steindorff A."/>
            <person name="Ohm R.A."/>
            <person name="Martin F."/>
            <person name="Silar P."/>
            <person name="Natvig D.O."/>
            <person name="Lalanne C."/>
            <person name="Gautier V."/>
            <person name="Ament-Velasquez S.L."/>
            <person name="Kruys A."/>
            <person name="Hutchinson M.I."/>
            <person name="Powell A.J."/>
            <person name="Barry K."/>
            <person name="Miller A.N."/>
            <person name="Grigoriev I.V."/>
            <person name="Debuchy R."/>
            <person name="Gladieux P."/>
            <person name="Hiltunen Thoren M."/>
            <person name="Johannesson H."/>
        </authorList>
    </citation>
    <scope>NUCLEOTIDE SEQUENCE</scope>
    <source>
        <strain evidence="4">CBS 532.94</strain>
    </source>
</reference>
<dbReference type="Proteomes" id="UP001303760">
    <property type="component" value="Unassembled WGS sequence"/>
</dbReference>
<dbReference type="Gene3D" id="2.40.50.40">
    <property type="match status" value="1"/>
</dbReference>
<dbReference type="CDD" id="cd00024">
    <property type="entry name" value="CD_CSD"/>
    <property type="match status" value="1"/>
</dbReference>
<feature type="domain" description="Chromo" evidence="3">
    <location>
        <begin position="281"/>
        <end position="312"/>
    </location>
</feature>
<proteinExistence type="predicted"/>